<evidence type="ECO:0000313" key="2">
    <source>
        <dbReference type="EMBL" id="GER38738.1"/>
    </source>
</evidence>
<comment type="caution">
    <text evidence="2">The sequence shown here is derived from an EMBL/GenBank/DDBJ whole genome shotgun (WGS) entry which is preliminary data.</text>
</comment>
<dbReference type="AlphaFoldDB" id="A0A5A7Q1M7"/>
<dbReference type="EMBL" id="BKCP01005516">
    <property type="protein sequence ID" value="GER38738.1"/>
    <property type="molecule type" value="Genomic_DNA"/>
</dbReference>
<feature type="region of interest" description="Disordered" evidence="1">
    <location>
        <begin position="38"/>
        <end position="58"/>
    </location>
</feature>
<gene>
    <name evidence="2" type="ORF">STAS_15271</name>
</gene>
<name>A0A5A7Q1M7_STRAF</name>
<proteinExistence type="predicted"/>
<dbReference type="Proteomes" id="UP000325081">
    <property type="component" value="Unassembled WGS sequence"/>
</dbReference>
<keyword evidence="3" id="KW-1185">Reference proteome</keyword>
<reference evidence="3" key="1">
    <citation type="journal article" date="2019" name="Curr. Biol.">
        <title>Genome Sequence of Striga asiatica Provides Insight into the Evolution of Plant Parasitism.</title>
        <authorList>
            <person name="Yoshida S."/>
            <person name="Kim S."/>
            <person name="Wafula E.K."/>
            <person name="Tanskanen J."/>
            <person name="Kim Y.M."/>
            <person name="Honaas L."/>
            <person name="Yang Z."/>
            <person name="Spallek T."/>
            <person name="Conn C.E."/>
            <person name="Ichihashi Y."/>
            <person name="Cheong K."/>
            <person name="Cui S."/>
            <person name="Der J.P."/>
            <person name="Gundlach H."/>
            <person name="Jiao Y."/>
            <person name="Hori C."/>
            <person name="Ishida J.K."/>
            <person name="Kasahara H."/>
            <person name="Kiba T."/>
            <person name="Kim M.S."/>
            <person name="Koo N."/>
            <person name="Laohavisit A."/>
            <person name="Lee Y.H."/>
            <person name="Lumba S."/>
            <person name="McCourt P."/>
            <person name="Mortimer J.C."/>
            <person name="Mutuku J.M."/>
            <person name="Nomura T."/>
            <person name="Sasaki-Sekimoto Y."/>
            <person name="Seto Y."/>
            <person name="Wang Y."/>
            <person name="Wakatake T."/>
            <person name="Sakakibara H."/>
            <person name="Demura T."/>
            <person name="Yamaguchi S."/>
            <person name="Yoneyama K."/>
            <person name="Manabe R.I."/>
            <person name="Nelson D.C."/>
            <person name="Schulman A.H."/>
            <person name="Timko M.P."/>
            <person name="dePamphilis C.W."/>
            <person name="Choi D."/>
            <person name="Shirasu K."/>
        </authorList>
    </citation>
    <scope>NUCLEOTIDE SEQUENCE [LARGE SCALE GENOMIC DNA]</scope>
    <source>
        <strain evidence="3">cv. UVA1</strain>
    </source>
</reference>
<organism evidence="2 3">
    <name type="scientific">Striga asiatica</name>
    <name type="common">Asiatic witchweed</name>
    <name type="synonym">Buchnera asiatica</name>
    <dbReference type="NCBI Taxonomy" id="4170"/>
    <lineage>
        <taxon>Eukaryota</taxon>
        <taxon>Viridiplantae</taxon>
        <taxon>Streptophyta</taxon>
        <taxon>Embryophyta</taxon>
        <taxon>Tracheophyta</taxon>
        <taxon>Spermatophyta</taxon>
        <taxon>Magnoliopsida</taxon>
        <taxon>eudicotyledons</taxon>
        <taxon>Gunneridae</taxon>
        <taxon>Pentapetalae</taxon>
        <taxon>asterids</taxon>
        <taxon>lamiids</taxon>
        <taxon>Lamiales</taxon>
        <taxon>Orobanchaceae</taxon>
        <taxon>Buchnereae</taxon>
        <taxon>Striga</taxon>
    </lineage>
</organism>
<evidence type="ECO:0000256" key="1">
    <source>
        <dbReference type="SAM" id="MobiDB-lite"/>
    </source>
</evidence>
<sequence length="166" mass="18752">MAATTTGCNVVRPQRRPACPAKIRVGFFSARSIIPDQVSSRPQKTLTPNPSRSEDNRNSLSNRHLIILSFRKKEKKNRHLIFDQNFIQEHLFQKLCKRKGNAAMAAVTGCDAVRPQRRPACPAKIRVGFFSARSISPNQVSSQPQNFNPQIHQDPKITKVYYPIAT</sequence>
<protein>
    <submittedName>
        <fullName evidence="2">Protein serine threonine phosphatases</fullName>
    </submittedName>
</protein>
<evidence type="ECO:0000313" key="3">
    <source>
        <dbReference type="Proteomes" id="UP000325081"/>
    </source>
</evidence>
<accession>A0A5A7Q1M7</accession>
<feature type="compositionally biased region" description="Polar residues" evidence="1">
    <location>
        <begin position="38"/>
        <end position="51"/>
    </location>
</feature>